<dbReference type="GO" id="GO:0000155">
    <property type="term" value="F:phosphorelay sensor kinase activity"/>
    <property type="evidence" value="ECO:0007669"/>
    <property type="project" value="InterPro"/>
</dbReference>
<keyword evidence="7 16" id="KW-0418">Kinase</keyword>
<keyword evidence="10 13" id="KW-0472">Membrane</keyword>
<dbReference type="PANTHER" id="PTHR45436">
    <property type="entry name" value="SENSOR HISTIDINE KINASE YKOH"/>
    <property type="match status" value="1"/>
</dbReference>
<protein>
    <recommendedName>
        <fullName evidence="3">histidine kinase</fullName>
        <ecNumber evidence="3">2.7.13.3</ecNumber>
    </recommendedName>
</protein>
<keyword evidence="11" id="KW-0175">Coiled coil</keyword>
<dbReference type="InterPro" id="IPR036890">
    <property type="entry name" value="HATPase_C_sf"/>
</dbReference>
<dbReference type="Gene3D" id="1.10.287.130">
    <property type="match status" value="1"/>
</dbReference>
<dbReference type="CDD" id="cd00075">
    <property type="entry name" value="HATPase"/>
    <property type="match status" value="1"/>
</dbReference>
<evidence type="ECO:0000313" key="17">
    <source>
        <dbReference type="Proteomes" id="UP000528460"/>
    </source>
</evidence>
<evidence type="ECO:0000256" key="7">
    <source>
        <dbReference type="ARBA" id="ARBA00022777"/>
    </source>
</evidence>
<evidence type="ECO:0000259" key="15">
    <source>
        <dbReference type="PROSITE" id="PS50885"/>
    </source>
</evidence>
<dbReference type="Pfam" id="PF02518">
    <property type="entry name" value="HATPase_c"/>
    <property type="match status" value="1"/>
</dbReference>
<keyword evidence="8 13" id="KW-1133">Transmembrane helix</keyword>
<comment type="caution">
    <text evidence="16">The sequence shown here is derived from an EMBL/GenBank/DDBJ whole genome shotgun (WGS) entry which is preliminary data.</text>
</comment>
<evidence type="ECO:0000256" key="9">
    <source>
        <dbReference type="ARBA" id="ARBA00023012"/>
    </source>
</evidence>
<dbReference type="EC" id="2.7.13.3" evidence="3"/>
<dbReference type="PROSITE" id="PS50109">
    <property type="entry name" value="HIS_KIN"/>
    <property type="match status" value="1"/>
</dbReference>
<dbReference type="EMBL" id="JABFJW010000211">
    <property type="protein sequence ID" value="NOK12176.1"/>
    <property type="molecule type" value="Genomic_DNA"/>
</dbReference>
<dbReference type="AlphaFoldDB" id="A0A7Y4NG34"/>
<keyword evidence="6 13" id="KW-0812">Transmembrane</keyword>
<feature type="domain" description="HAMP" evidence="15">
    <location>
        <begin position="183"/>
        <end position="236"/>
    </location>
</feature>
<comment type="catalytic activity">
    <reaction evidence="1">
        <text>ATP + protein L-histidine = ADP + protein N-phospho-L-histidine.</text>
        <dbReference type="EC" id="2.7.13.3"/>
    </reaction>
</comment>
<dbReference type="PRINTS" id="PR00344">
    <property type="entry name" value="BCTRLSENSOR"/>
</dbReference>
<evidence type="ECO:0000256" key="3">
    <source>
        <dbReference type="ARBA" id="ARBA00012438"/>
    </source>
</evidence>
<gene>
    <name evidence="16" type="ORF">HNS30_24350</name>
</gene>
<feature type="region of interest" description="Disordered" evidence="12">
    <location>
        <begin position="94"/>
        <end position="113"/>
    </location>
</feature>
<evidence type="ECO:0000256" key="12">
    <source>
        <dbReference type="SAM" id="MobiDB-lite"/>
    </source>
</evidence>
<keyword evidence="5" id="KW-0808">Transferase</keyword>
<feature type="transmembrane region" description="Helical" evidence="13">
    <location>
        <begin position="7"/>
        <end position="30"/>
    </location>
</feature>
<comment type="subcellular location">
    <subcellularLocation>
        <location evidence="2">Membrane</location>
    </subcellularLocation>
</comment>
<feature type="region of interest" description="Disordered" evidence="12">
    <location>
        <begin position="454"/>
        <end position="480"/>
    </location>
</feature>
<dbReference type="InterPro" id="IPR050428">
    <property type="entry name" value="TCS_sensor_his_kinase"/>
</dbReference>
<dbReference type="SMART" id="SM00387">
    <property type="entry name" value="HATPase_c"/>
    <property type="match status" value="1"/>
</dbReference>
<feature type="coiled-coil region" evidence="11">
    <location>
        <begin position="217"/>
        <end position="248"/>
    </location>
</feature>
<feature type="domain" description="Histidine kinase" evidence="14">
    <location>
        <begin position="244"/>
        <end position="454"/>
    </location>
</feature>
<dbReference type="InterPro" id="IPR005467">
    <property type="entry name" value="His_kinase_dom"/>
</dbReference>
<name>A0A7Y4NG34_9BACT</name>
<dbReference type="CDD" id="cd00082">
    <property type="entry name" value="HisKA"/>
    <property type="match status" value="1"/>
</dbReference>
<dbReference type="SMART" id="SM00388">
    <property type="entry name" value="HisKA"/>
    <property type="match status" value="1"/>
</dbReference>
<dbReference type="InterPro" id="IPR003661">
    <property type="entry name" value="HisK_dim/P_dom"/>
</dbReference>
<evidence type="ECO:0000256" key="13">
    <source>
        <dbReference type="SAM" id="Phobius"/>
    </source>
</evidence>
<dbReference type="SUPFAM" id="SSF55874">
    <property type="entry name" value="ATPase domain of HSP90 chaperone/DNA topoisomerase II/histidine kinase"/>
    <property type="match status" value="1"/>
</dbReference>
<evidence type="ECO:0000256" key="8">
    <source>
        <dbReference type="ARBA" id="ARBA00022989"/>
    </source>
</evidence>
<dbReference type="RefSeq" id="WP_171418496.1">
    <property type="nucleotide sequence ID" value="NZ_JABFJW010000211.1"/>
</dbReference>
<sequence>MRLAARLWLLGAGVPVLGVVLALLLAGQLFEAYLERVVDNALLSQAAAEAVSLFDGPGGEPHLHMEDSPLSDLVRSFAPVAEVYGPDGRRVLSFPPTADTPRERLQPLPDTDAPRLETVREGDTLLRRVTVRVVSPRGVPYVLRLSASLAWEETAVRAFHGITLGLAGLLGLVFFGLQTWQARWLERRLAELRGLITHLREGLWSGAPAGGTARDEVAEVESALREAAERLSSAREAQEQLIARAAHELRTPLALMRTQLDLALWKERSGTELRESLEETRREVERLSILAGNLLDLASFGRGTWEVKPEDLRVLLEDASAAARAQAEEQGVWVTVEAPEPARCVLHASSVRQAVDNLLANALRFAPSGTEITMHAERHDGMWRLSVRDRGPGIPPEHREKVFAPFYRAEPSGRGAGLGLAVVREVARRHGGHAYVAQPQGPGAEVVMELPEAGPASQVGSGPGEGPRGAASATSWARWP</sequence>
<dbReference type="Gene3D" id="3.30.565.10">
    <property type="entry name" value="Histidine kinase-like ATPase, C-terminal domain"/>
    <property type="match status" value="1"/>
</dbReference>
<reference evidence="16 17" key="1">
    <citation type="submission" date="2020-05" db="EMBL/GenBank/DDBJ databases">
        <authorList>
            <person name="Whitworth D."/>
        </authorList>
    </citation>
    <scope>NUCLEOTIDE SEQUENCE [LARGE SCALE GENOMIC DNA]</scope>
    <source>
        <strain evidence="16 17">CA046A</strain>
    </source>
</reference>
<dbReference type="SUPFAM" id="SSF47384">
    <property type="entry name" value="Homodimeric domain of signal transducing histidine kinase"/>
    <property type="match status" value="1"/>
</dbReference>
<dbReference type="GO" id="GO:0016020">
    <property type="term" value="C:membrane"/>
    <property type="evidence" value="ECO:0007669"/>
    <property type="project" value="UniProtKB-SubCell"/>
</dbReference>
<dbReference type="InterPro" id="IPR003594">
    <property type="entry name" value="HATPase_dom"/>
</dbReference>
<evidence type="ECO:0000259" key="14">
    <source>
        <dbReference type="PROSITE" id="PS50109"/>
    </source>
</evidence>
<evidence type="ECO:0000256" key="4">
    <source>
        <dbReference type="ARBA" id="ARBA00022553"/>
    </source>
</evidence>
<dbReference type="PROSITE" id="PS50885">
    <property type="entry name" value="HAMP"/>
    <property type="match status" value="1"/>
</dbReference>
<accession>A0A7Y4NG34</accession>
<dbReference type="PANTHER" id="PTHR45436:SF5">
    <property type="entry name" value="SENSOR HISTIDINE KINASE TRCS"/>
    <property type="match status" value="1"/>
</dbReference>
<dbReference type="InterPro" id="IPR003660">
    <property type="entry name" value="HAMP_dom"/>
</dbReference>
<keyword evidence="4" id="KW-0597">Phosphoprotein</keyword>
<evidence type="ECO:0000256" key="10">
    <source>
        <dbReference type="ARBA" id="ARBA00023136"/>
    </source>
</evidence>
<proteinExistence type="predicted"/>
<dbReference type="InterPro" id="IPR004358">
    <property type="entry name" value="Sig_transdc_His_kin-like_C"/>
</dbReference>
<keyword evidence="9" id="KW-0902">Two-component regulatory system</keyword>
<evidence type="ECO:0000256" key="6">
    <source>
        <dbReference type="ARBA" id="ARBA00022692"/>
    </source>
</evidence>
<evidence type="ECO:0000256" key="1">
    <source>
        <dbReference type="ARBA" id="ARBA00000085"/>
    </source>
</evidence>
<dbReference type="InterPro" id="IPR036097">
    <property type="entry name" value="HisK_dim/P_sf"/>
</dbReference>
<dbReference type="Pfam" id="PF00512">
    <property type="entry name" value="HisKA"/>
    <property type="match status" value="1"/>
</dbReference>
<evidence type="ECO:0000256" key="2">
    <source>
        <dbReference type="ARBA" id="ARBA00004370"/>
    </source>
</evidence>
<organism evidence="16 17">
    <name type="scientific">Corallococcus exercitus</name>
    <dbReference type="NCBI Taxonomy" id="2316736"/>
    <lineage>
        <taxon>Bacteria</taxon>
        <taxon>Pseudomonadati</taxon>
        <taxon>Myxococcota</taxon>
        <taxon>Myxococcia</taxon>
        <taxon>Myxococcales</taxon>
        <taxon>Cystobacterineae</taxon>
        <taxon>Myxococcaceae</taxon>
        <taxon>Corallococcus</taxon>
    </lineage>
</organism>
<evidence type="ECO:0000256" key="5">
    <source>
        <dbReference type="ARBA" id="ARBA00022679"/>
    </source>
</evidence>
<evidence type="ECO:0000256" key="11">
    <source>
        <dbReference type="SAM" id="Coils"/>
    </source>
</evidence>
<dbReference type="Proteomes" id="UP000528460">
    <property type="component" value="Unassembled WGS sequence"/>
</dbReference>
<evidence type="ECO:0000313" key="16">
    <source>
        <dbReference type="EMBL" id="NOK12176.1"/>
    </source>
</evidence>